<reference evidence="1" key="1">
    <citation type="submission" date="2014-11" db="EMBL/GenBank/DDBJ databases">
        <authorList>
            <person name="Amaro Gonzalez C."/>
        </authorList>
    </citation>
    <scope>NUCLEOTIDE SEQUENCE</scope>
</reference>
<name>A0A0E9WM36_ANGAN</name>
<protein>
    <submittedName>
        <fullName evidence="1">Uncharacterized protein</fullName>
    </submittedName>
</protein>
<dbReference type="AlphaFoldDB" id="A0A0E9WM36"/>
<reference evidence="1" key="2">
    <citation type="journal article" date="2015" name="Fish Shellfish Immunol.">
        <title>Early steps in the European eel (Anguilla anguilla)-Vibrio vulnificus interaction in the gills: Role of the RtxA13 toxin.</title>
        <authorList>
            <person name="Callol A."/>
            <person name="Pajuelo D."/>
            <person name="Ebbesson L."/>
            <person name="Teles M."/>
            <person name="MacKenzie S."/>
            <person name="Amaro C."/>
        </authorList>
    </citation>
    <scope>NUCLEOTIDE SEQUENCE</scope>
</reference>
<evidence type="ECO:0000313" key="1">
    <source>
        <dbReference type="EMBL" id="JAH91402.1"/>
    </source>
</evidence>
<proteinExistence type="predicted"/>
<dbReference type="EMBL" id="GBXM01017175">
    <property type="protein sequence ID" value="JAH91402.1"/>
    <property type="molecule type" value="Transcribed_RNA"/>
</dbReference>
<organism evidence="1">
    <name type="scientific">Anguilla anguilla</name>
    <name type="common">European freshwater eel</name>
    <name type="synonym">Muraena anguilla</name>
    <dbReference type="NCBI Taxonomy" id="7936"/>
    <lineage>
        <taxon>Eukaryota</taxon>
        <taxon>Metazoa</taxon>
        <taxon>Chordata</taxon>
        <taxon>Craniata</taxon>
        <taxon>Vertebrata</taxon>
        <taxon>Euteleostomi</taxon>
        <taxon>Actinopterygii</taxon>
        <taxon>Neopterygii</taxon>
        <taxon>Teleostei</taxon>
        <taxon>Anguilliformes</taxon>
        <taxon>Anguillidae</taxon>
        <taxon>Anguilla</taxon>
    </lineage>
</organism>
<sequence length="36" mass="4461">MLDPNERVIYAFKYMHLTYIHYLPSDIFTQLCVDFY</sequence>
<accession>A0A0E9WM36</accession>